<feature type="domain" description="DDE-1" evidence="2">
    <location>
        <begin position="2"/>
        <end position="66"/>
    </location>
</feature>
<reference evidence="3" key="1">
    <citation type="submission" date="2019-08" db="EMBL/GenBank/DDBJ databases">
        <title>The genome of the North American firefly Photinus pyralis.</title>
        <authorList>
            <consortium name="Photinus pyralis genome working group"/>
            <person name="Fallon T.R."/>
            <person name="Sander Lower S.E."/>
            <person name="Weng J.-K."/>
        </authorList>
    </citation>
    <scope>NUCLEOTIDE SEQUENCE</scope>
    <source>
        <strain evidence="3">TRF0915ILg1</strain>
        <tissue evidence="3">Whole body</tissue>
    </source>
</reference>
<evidence type="ECO:0000259" key="2">
    <source>
        <dbReference type="Pfam" id="PF03184"/>
    </source>
</evidence>
<keyword evidence="4" id="KW-1185">Reference proteome</keyword>
<comment type="caution">
    <text evidence="3">The sequence shown here is derived from an EMBL/GenBank/DDBJ whole genome shotgun (WGS) entry which is preliminary data.</text>
</comment>
<dbReference type="InterPro" id="IPR004875">
    <property type="entry name" value="DDE_SF_endonuclease_dom"/>
</dbReference>
<dbReference type="OrthoDB" id="8191755at2759"/>
<dbReference type="AlphaFoldDB" id="A0A8K0CTJ0"/>
<accession>A0A8K0CTJ0</accession>
<proteinExistence type="predicted"/>
<evidence type="ECO:0000313" key="4">
    <source>
        <dbReference type="Proteomes" id="UP000801492"/>
    </source>
</evidence>
<organism evidence="3 4">
    <name type="scientific">Ignelater luminosus</name>
    <name type="common">Cucubano</name>
    <name type="synonym">Pyrophorus luminosus</name>
    <dbReference type="NCBI Taxonomy" id="2038154"/>
    <lineage>
        <taxon>Eukaryota</taxon>
        <taxon>Metazoa</taxon>
        <taxon>Ecdysozoa</taxon>
        <taxon>Arthropoda</taxon>
        <taxon>Hexapoda</taxon>
        <taxon>Insecta</taxon>
        <taxon>Pterygota</taxon>
        <taxon>Neoptera</taxon>
        <taxon>Endopterygota</taxon>
        <taxon>Coleoptera</taxon>
        <taxon>Polyphaga</taxon>
        <taxon>Elateriformia</taxon>
        <taxon>Elateroidea</taxon>
        <taxon>Elateridae</taxon>
        <taxon>Agrypninae</taxon>
        <taxon>Pyrophorini</taxon>
        <taxon>Ignelater</taxon>
    </lineage>
</organism>
<gene>
    <name evidence="3" type="ORF">ILUMI_15740</name>
</gene>
<dbReference type="Pfam" id="PF03184">
    <property type="entry name" value="DDE_1"/>
    <property type="match status" value="1"/>
</dbReference>
<name>A0A8K0CTJ0_IGNLU</name>
<dbReference type="GO" id="GO:0003676">
    <property type="term" value="F:nucleic acid binding"/>
    <property type="evidence" value="ECO:0007669"/>
    <property type="project" value="InterPro"/>
</dbReference>
<evidence type="ECO:0000256" key="1">
    <source>
        <dbReference type="SAM" id="MobiDB-lite"/>
    </source>
</evidence>
<sequence length="133" mass="15022">MNNHETHILIEGINLCKNSGVTVSTVPPHCTHRLQPLDVGLLKPFHTFYNDALCSWEKANPDPKASTTLVFNEEFATHFPLRNVIATAFIYSPTDIRGYPKKTRTVSGKNKRRKGKPMIDTALQKKPKLKPIE</sequence>
<evidence type="ECO:0000313" key="3">
    <source>
        <dbReference type="EMBL" id="KAF2890433.1"/>
    </source>
</evidence>
<protein>
    <recommendedName>
        <fullName evidence="2">DDE-1 domain-containing protein</fullName>
    </recommendedName>
</protein>
<dbReference type="Proteomes" id="UP000801492">
    <property type="component" value="Unassembled WGS sequence"/>
</dbReference>
<feature type="compositionally biased region" description="Basic residues" evidence="1">
    <location>
        <begin position="101"/>
        <end position="116"/>
    </location>
</feature>
<dbReference type="EMBL" id="VTPC01052633">
    <property type="protein sequence ID" value="KAF2890433.1"/>
    <property type="molecule type" value="Genomic_DNA"/>
</dbReference>
<feature type="region of interest" description="Disordered" evidence="1">
    <location>
        <begin position="101"/>
        <end position="133"/>
    </location>
</feature>